<dbReference type="AlphaFoldDB" id="A0A202LDK5"/>
<name>A0A202LDK5_KLEPN</name>
<organism evidence="1 2">
    <name type="scientific">Klebsiella pneumoniae</name>
    <dbReference type="NCBI Taxonomy" id="573"/>
    <lineage>
        <taxon>Bacteria</taxon>
        <taxon>Pseudomonadati</taxon>
        <taxon>Pseudomonadota</taxon>
        <taxon>Gammaproteobacteria</taxon>
        <taxon>Enterobacterales</taxon>
        <taxon>Enterobacteriaceae</taxon>
        <taxon>Klebsiella/Raoultella group</taxon>
        <taxon>Klebsiella</taxon>
        <taxon>Klebsiella pneumoniae complex</taxon>
    </lineage>
</organism>
<dbReference type="Proteomes" id="UP000196447">
    <property type="component" value="Unassembled WGS sequence"/>
</dbReference>
<comment type="caution">
    <text evidence="1">The sequence shown here is derived from an EMBL/GenBank/DDBJ whole genome shotgun (WGS) entry which is preliminary data.</text>
</comment>
<gene>
    <name evidence="1" type="ORF">B5L96_00850</name>
</gene>
<evidence type="ECO:0000313" key="1">
    <source>
        <dbReference type="EMBL" id="OVF78064.1"/>
    </source>
</evidence>
<protein>
    <submittedName>
        <fullName evidence="1">Uncharacterized protein</fullName>
    </submittedName>
</protein>
<sequence length="47" mass="5233">MDPAPYQARVDRLQANLVTTLYCINVPKPQLSEARPIPPACRRNAIA</sequence>
<reference evidence="1 2" key="1">
    <citation type="submission" date="2017-03" db="EMBL/GenBank/DDBJ databases">
        <authorList>
            <person name="Fouts D."/>
            <person name="Stalin M.J."/>
            <person name="Chen L."/>
            <person name="Wright M."/>
            <person name="Sutton G."/>
            <person name="Nguyen K."/>
            <person name="Vanduin D."/>
            <person name="Rojas L."/>
            <person name="Hujer A."/>
            <person name="Hujer K."/>
            <person name="Bonomo R."/>
            <person name="Kreiswirth B."/>
            <person name="Adams M."/>
        </authorList>
    </citation>
    <scope>NUCLEOTIDE SEQUENCE [LARGE SCALE GENOMIC DNA]</scope>
    <source>
        <strain evidence="1 2">39383</strain>
    </source>
</reference>
<evidence type="ECO:0000313" key="2">
    <source>
        <dbReference type="Proteomes" id="UP000196447"/>
    </source>
</evidence>
<accession>A0A202LDK5</accession>
<dbReference type="EMBL" id="NDBK01000014">
    <property type="protein sequence ID" value="OVF78064.1"/>
    <property type="molecule type" value="Genomic_DNA"/>
</dbReference>
<proteinExistence type="predicted"/>
<dbReference type="RefSeq" id="WP_077255672.1">
    <property type="nucleotide sequence ID" value="NZ_AP021929.1"/>
</dbReference>